<dbReference type="AlphaFoldDB" id="A0AAV5SIN2"/>
<organism evidence="2 3">
    <name type="scientific">Pristionchus entomophagus</name>
    <dbReference type="NCBI Taxonomy" id="358040"/>
    <lineage>
        <taxon>Eukaryota</taxon>
        <taxon>Metazoa</taxon>
        <taxon>Ecdysozoa</taxon>
        <taxon>Nematoda</taxon>
        <taxon>Chromadorea</taxon>
        <taxon>Rhabditida</taxon>
        <taxon>Rhabditina</taxon>
        <taxon>Diplogasteromorpha</taxon>
        <taxon>Diplogasteroidea</taxon>
        <taxon>Neodiplogasteridae</taxon>
        <taxon>Pristionchus</taxon>
    </lineage>
</organism>
<feature type="non-terminal residue" evidence="2">
    <location>
        <position position="1"/>
    </location>
</feature>
<feature type="non-terminal residue" evidence="2">
    <location>
        <position position="121"/>
    </location>
</feature>
<sequence length="121" mass="12106">AGQSKQKSSGPGAASAAASSPLAPGLPADPSFPGAPSGPGGPAGPAAPEPQLQHDCCSCSACALWTSWSYEVGSGARGAAVTGAELPYPACLFTFMGWSLSTLRYSYLPKRPCVSCLQKST</sequence>
<keyword evidence="3" id="KW-1185">Reference proteome</keyword>
<evidence type="ECO:0000313" key="2">
    <source>
        <dbReference type="EMBL" id="GMS83146.1"/>
    </source>
</evidence>
<dbReference type="Proteomes" id="UP001432027">
    <property type="component" value="Unassembled WGS sequence"/>
</dbReference>
<name>A0AAV5SIN2_9BILA</name>
<evidence type="ECO:0000256" key="1">
    <source>
        <dbReference type="SAM" id="MobiDB-lite"/>
    </source>
</evidence>
<gene>
    <name evidence="2" type="ORF">PENTCL1PPCAC_5321</name>
</gene>
<comment type="caution">
    <text evidence="2">The sequence shown here is derived from an EMBL/GenBank/DDBJ whole genome shotgun (WGS) entry which is preliminary data.</text>
</comment>
<reference evidence="2" key="1">
    <citation type="submission" date="2023-10" db="EMBL/GenBank/DDBJ databases">
        <title>Genome assembly of Pristionchus species.</title>
        <authorList>
            <person name="Yoshida K."/>
            <person name="Sommer R.J."/>
        </authorList>
    </citation>
    <scope>NUCLEOTIDE SEQUENCE</scope>
    <source>
        <strain evidence="2">RS0144</strain>
    </source>
</reference>
<feature type="compositionally biased region" description="Low complexity" evidence="1">
    <location>
        <begin position="8"/>
        <end position="35"/>
    </location>
</feature>
<feature type="region of interest" description="Disordered" evidence="1">
    <location>
        <begin position="1"/>
        <end position="52"/>
    </location>
</feature>
<accession>A0AAV5SIN2</accession>
<evidence type="ECO:0000313" key="3">
    <source>
        <dbReference type="Proteomes" id="UP001432027"/>
    </source>
</evidence>
<dbReference type="EMBL" id="BTSX01000002">
    <property type="protein sequence ID" value="GMS83146.1"/>
    <property type="molecule type" value="Genomic_DNA"/>
</dbReference>
<protein>
    <submittedName>
        <fullName evidence="2">Uncharacterized protein</fullName>
    </submittedName>
</protein>
<proteinExistence type="predicted"/>